<accession>A0A895XIR3</accession>
<feature type="compositionally biased region" description="Low complexity" evidence="2">
    <location>
        <begin position="33"/>
        <end position="54"/>
    </location>
</feature>
<keyword evidence="5" id="KW-1185">Reference proteome</keyword>
<keyword evidence="1 3" id="KW-0732">Signal</keyword>
<evidence type="ECO:0000313" key="5">
    <source>
        <dbReference type="Proteomes" id="UP000662939"/>
    </source>
</evidence>
<feature type="signal peptide" evidence="3">
    <location>
        <begin position="1"/>
        <end position="26"/>
    </location>
</feature>
<feature type="chain" id="PRO_5039084651" description="DUF4352 domain-containing protein" evidence="3">
    <location>
        <begin position="27"/>
        <end position="205"/>
    </location>
</feature>
<dbReference type="EMBL" id="CP070496">
    <property type="protein sequence ID" value="QSB05691.1"/>
    <property type="molecule type" value="Genomic_DNA"/>
</dbReference>
<feature type="region of interest" description="Disordered" evidence="2">
    <location>
        <begin position="31"/>
        <end position="75"/>
    </location>
</feature>
<dbReference type="Proteomes" id="UP000662939">
    <property type="component" value="Chromosome"/>
</dbReference>
<dbReference type="PROSITE" id="PS51257">
    <property type="entry name" value="PROKAR_LIPOPROTEIN"/>
    <property type="match status" value="1"/>
</dbReference>
<dbReference type="Gene3D" id="2.60.40.1240">
    <property type="match status" value="1"/>
</dbReference>
<reference evidence="4" key="1">
    <citation type="submission" date="2021-02" db="EMBL/GenBank/DDBJ databases">
        <title>Natronoglycomyces albus gen. nov., sp. nov, a haloalkaliphilic actinobacterium from a soda solonchak soil.</title>
        <authorList>
            <person name="Sorokin D.Y."/>
            <person name="Khijniak T.V."/>
            <person name="Zakharycheva A.P."/>
            <person name="Boueva O.V."/>
            <person name="Ariskina E.V."/>
            <person name="Hahnke R.L."/>
            <person name="Bunk B."/>
            <person name="Sproer C."/>
            <person name="Schumann P."/>
            <person name="Evtushenko L.I."/>
            <person name="Kublanov I.V."/>
        </authorList>
    </citation>
    <scope>NUCLEOTIDE SEQUENCE</scope>
    <source>
        <strain evidence="4">DSM 106290</strain>
    </source>
</reference>
<proteinExistence type="predicted"/>
<evidence type="ECO:0008006" key="6">
    <source>
        <dbReference type="Google" id="ProtNLM"/>
    </source>
</evidence>
<dbReference type="KEGG" id="nav:JQS30_01825"/>
<dbReference type="AlphaFoldDB" id="A0A895XIR3"/>
<evidence type="ECO:0000256" key="3">
    <source>
        <dbReference type="SAM" id="SignalP"/>
    </source>
</evidence>
<dbReference type="RefSeq" id="WP_213171703.1">
    <property type="nucleotide sequence ID" value="NZ_CP070496.1"/>
</dbReference>
<sequence>MTVKTKTTPRRRAMRLAALASGVVLTAGLAACGGDDSSSSSDSGDNDNGSSDSSDNGEADGNDGSNPGSALPAGSTVEVGDWEVTLGDTVLDAAELVADENQFNDEAQEGHQFVLVAIDATYIGEDSGNFWIDVTMKVHGSGGNTFDDRCGVIPDDITDAGETFSGASVSGNLCVEVESDQLDGATWMVEELFSMDDNRFFIEIE</sequence>
<organism evidence="4 5">
    <name type="scientific">Natronoglycomyces albus</name>
    <dbReference type="NCBI Taxonomy" id="2811108"/>
    <lineage>
        <taxon>Bacteria</taxon>
        <taxon>Bacillati</taxon>
        <taxon>Actinomycetota</taxon>
        <taxon>Actinomycetes</taxon>
        <taxon>Glycomycetales</taxon>
        <taxon>Glycomycetaceae</taxon>
        <taxon>Natronoglycomyces</taxon>
    </lineage>
</organism>
<protein>
    <recommendedName>
        <fullName evidence="6">DUF4352 domain-containing protein</fullName>
    </recommendedName>
</protein>
<dbReference type="InterPro" id="IPR029050">
    <property type="entry name" value="Immunoprotect_excell_Ig-like"/>
</dbReference>
<gene>
    <name evidence="4" type="ORF">JQS30_01825</name>
</gene>
<evidence type="ECO:0000313" key="4">
    <source>
        <dbReference type="EMBL" id="QSB05691.1"/>
    </source>
</evidence>
<evidence type="ECO:0000256" key="1">
    <source>
        <dbReference type="ARBA" id="ARBA00022729"/>
    </source>
</evidence>
<evidence type="ECO:0000256" key="2">
    <source>
        <dbReference type="SAM" id="MobiDB-lite"/>
    </source>
</evidence>
<name>A0A895XIR3_9ACTN</name>